<feature type="region of interest" description="Disordered" evidence="1">
    <location>
        <begin position="550"/>
        <end position="571"/>
    </location>
</feature>
<evidence type="ECO:0000256" key="1">
    <source>
        <dbReference type="SAM" id="MobiDB-lite"/>
    </source>
</evidence>
<dbReference type="InterPro" id="IPR036864">
    <property type="entry name" value="Zn2-C6_fun-type_DNA-bd_sf"/>
</dbReference>
<dbReference type="GO" id="GO:0008270">
    <property type="term" value="F:zinc ion binding"/>
    <property type="evidence" value="ECO:0007669"/>
    <property type="project" value="InterPro"/>
</dbReference>
<feature type="region of interest" description="Disordered" evidence="1">
    <location>
        <begin position="185"/>
        <end position="209"/>
    </location>
</feature>
<comment type="caution">
    <text evidence="3">The sequence shown here is derived from an EMBL/GenBank/DDBJ whole genome shotgun (WGS) entry which is preliminary data.</text>
</comment>
<sequence length="701" mass="79736">MKDLDLNAKQIFNKSVLLTDNSVNDNAENSNKNHLNSNVNSKVTTKINNNKITYNPSMYLKSDENSDFEENNKNFVDSSRPISQPNIFDMNKFTDSNKFVFKTQQINNNNNNNIDVAATASCPSSSGFKIIKNKPKTANSAIQQPKSAYNPINERLLSFDPFKNNISSSSSVRQSNNLFSKINAASYNKQKNKSRSKLNTPTSNTAFRPLSSVGFQQDHKNNPIRTNNLNSMGLSKDINDIFLRSQTEKKLDTENDILSYLASSPPNSNQSLNFTNNILSQNDCELSIEMIKNRALFSPQPSSSLPPSRNGIKITSPKYYRSYSANTNTLSQSGLGHLLNAARVLNSSETKNLHEFSIPKIKNIANFNEQKKKRLQRSNLSRRGNVIFQEMDNLKMSFVDAARLGRKKKTLNNNLNRNYSNNEFLHTDCYRDLSYYHSDNDYTEHDKKIFAKRMSILNFRNNEEKNLVKFLTLAKMNMKKLSVESRFKRVNFTSGESKEISQLKGIMIMEEKSTATSKTPSKFELQKTIKPEKLEETFPIKLFSLKKNNKRKLDENKSKTNSKKIKTDNNSSGCNISDSSVKFNTTGKNIGKQSMPFQKLSFKAAPTKVIKPKQVKSQSIKRRSKQGCWTCRLRKKKCSEERNKCINCVKLGIPCDYSVEKPIYMTNTEAKQAKQLELKTISTTFKACLSTKQKTLINSSP</sequence>
<dbReference type="SMART" id="SM00066">
    <property type="entry name" value="GAL4"/>
    <property type="match status" value="1"/>
</dbReference>
<dbReference type="GO" id="GO:0000981">
    <property type="term" value="F:DNA-binding transcription factor activity, RNA polymerase II-specific"/>
    <property type="evidence" value="ECO:0007669"/>
    <property type="project" value="InterPro"/>
</dbReference>
<name>A0A1B7TA97_9ASCO</name>
<evidence type="ECO:0000313" key="3">
    <source>
        <dbReference type="EMBL" id="OBA25643.1"/>
    </source>
</evidence>
<dbReference type="PROSITE" id="PS50048">
    <property type="entry name" value="ZN2_CY6_FUNGAL_2"/>
    <property type="match status" value="1"/>
</dbReference>
<dbReference type="PROSITE" id="PS00463">
    <property type="entry name" value="ZN2_CY6_FUNGAL_1"/>
    <property type="match status" value="1"/>
</dbReference>
<dbReference type="AlphaFoldDB" id="A0A1B7TA97"/>
<feature type="compositionally biased region" description="Polar residues" evidence="1">
    <location>
        <begin position="197"/>
        <end position="206"/>
    </location>
</feature>
<dbReference type="CDD" id="cd00067">
    <property type="entry name" value="GAL4"/>
    <property type="match status" value="1"/>
</dbReference>
<proteinExistence type="predicted"/>
<keyword evidence="4" id="KW-1185">Reference proteome</keyword>
<feature type="domain" description="Zn(2)-C6 fungal-type" evidence="2">
    <location>
        <begin position="627"/>
        <end position="657"/>
    </location>
</feature>
<evidence type="ECO:0000313" key="4">
    <source>
        <dbReference type="Proteomes" id="UP000092321"/>
    </source>
</evidence>
<dbReference type="OrthoDB" id="3973262at2759"/>
<protein>
    <recommendedName>
        <fullName evidence="2">Zn(2)-C6 fungal-type domain-containing protein</fullName>
    </recommendedName>
</protein>
<dbReference type="EMBL" id="LXPE01000059">
    <property type="protein sequence ID" value="OBA25643.1"/>
    <property type="molecule type" value="Genomic_DNA"/>
</dbReference>
<accession>A0A1B7TA97</accession>
<evidence type="ECO:0000259" key="2">
    <source>
        <dbReference type="PROSITE" id="PS50048"/>
    </source>
</evidence>
<dbReference type="InterPro" id="IPR001138">
    <property type="entry name" value="Zn2Cys6_DnaBD"/>
</dbReference>
<dbReference type="SUPFAM" id="SSF57701">
    <property type="entry name" value="Zn2/Cys6 DNA-binding domain"/>
    <property type="match status" value="1"/>
</dbReference>
<dbReference type="Proteomes" id="UP000092321">
    <property type="component" value="Unassembled WGS sequence"/>
</dbReference>
<organism evidence="3 4">
    <name type="scientific">Hanseniaspora valbyensis NRRL Y-1626</name>
    <dbReference type="NCBI Taxonomy" id="766949"/>
    <lineage>
        <taxon>Eukaryota</taxon>
        <taxon>Fungi</taxon>
        <taxon>Dikarya</taxon>
        <taxon>Ascomycota</taxon>
        <taxon>Saccharomycotina</taxon>
        <taxon>Saccharomycetes</taxon>
        <taxon>Saccharomycodales</taxon>
        <taxon>Saccharomycodaceae</taxon>
        <taxon>Hanseniaspora</taxon>
    </lineage>
</organism>
<gene>
    <name evidence="3" type="ORF">HANVADRAFT_53780</name>
</gene>
<reference evidence="4" key="1">
    <citation type="journal article" date="2016" name="Proc. Natl. Acad. Sci. U.S.A.">
        <title>Comparative genomics of biotechnologically important yeasts.</title>
        <authorList>
            <person name="Riley R."/>
            <person name="Haridas S."/>
            <person name="Wolfe K.H."/>
            <person name="Lopes M.R."/>
            <person name="Hittinger C.T."/>
            <person name="Goeker M."/>
            <person name="Salamov A.A."/>
            <person name="Wisecaver J.H."/>
            <person name="Long T.M."/>
            <person name="Calvey C.H."/>
            <person name="Aerts A.L."/>
            <person name="Barry K.W."/>
            <person name="Choi C."/>
            <person name="Clum A."/>
            <person name="Coughlan A.Y."/>
            <person name="Deshpande S."/>
            <person name="Douglass A.P."/>
            <person name="Hanson S.J."/>
            <person name="Klenk H.-P."/>
            <person name="LaButti K.M."/>
            <person name="Lapidus A."/>
            <person name="Lindquist E.A."/>
            <person name="Lipzen A.M."/>
            <person name="Meier-Kolthoff J.P."/>
            <person name="Ohm R.A."/>
            <person name="Otillar R.P."/>
            <person name="Pangilinan J.L."/>
            <person name="Peng Y."/>
            <person name="Rokas A."/>
            <person name="Rosa C.A."/>
            <person name="Scheuner C."/>
            <person name="Sibirny A.A."/>
            <person name="Slot J.C."/>
            <person name="Stielow J.B."/>
            <person name="Sun H."/>
            <person name="Kurtzman C.P."/>
            <person name="Blackwell M."/>
            <person name="Grigoriev I.V."/>
            <person name="Jeffries T.W."/>
        </authorList>
    </citation>
    <scope>NUCLEOTIDE SEQUENCE [LARGE SCALE GENOMIC DNA]</scope>
    <source>
        <strain evidence="4">NRRL Y-1626</strain>
    </source>
</reference>
<dbReference type="Pfam" id="PF00172">
    <property type="entry name" value="Zn_clus"/>
    <property type="match status" value="1"/>
</dbReference>
<dbReference type="Gene3D" id="4.10.240.10">
    <property type="entry name" value="Zn(2)-C6 fungal-type DNA-binding domain"/>
    <property type="match status" value="1"/>
</dbReference>